<reference evidence="2 3" key="2">
    <citation type="submission" date="2018-11" db="EMBL/GenBank/DDBJ databases">
        <authorList>
            <consortium name="Pathogen Informatics"/>
        </authorList>
    </citation>
    <scope>NUCLEOTIDE SEQUENCE [LARGE SCALE GENOMIC DNA]</scope>
    <source>
        <strain evidence="2 3">Egypt</strain>
    </source>
</reference>
<dbReference type="EMBL" id="UZAN01051256">
    <property type="protein sequence ID" value="VDP88784.1"/>
    <property type="molecule type" value="Genomic_DNA"/>
</dbReference>
<keyword evidence="3" id="KW-1185">Reference proteome</keyword>
<reference evidence="4" key="1">
    <citation type="submission" date="2016-06" db="UniProtKB">
        <authorList>
            <consortium name="WormBaseParasite"/>
        </authorList>
    </citation>
    <scope>IDENTIFICATION</scope>
</reference>
<dbReference type="WBParaSite" id="ECPE_0001169001-mRNA-1">
    <property type="protein sequence ID" value="ECPE_0001169001-mRNA-1"/>
    <property type="gene ID" value="ECPE_0001169001"/>
</dbReference>
<evidence type="ECO:0000313" key="2">
    <source>
        <dbReference type="EMBL" id="VDP88784.1"/>
    </source>
</evidence>
<sequence length="128" mass="14211">MMEFAIVRRALLLLISAWDIYGQISKPNQQAQAQLLTIELDGVAQAVIKAIKKGNTSLQDYGKSFSAAPLDGAYFVPLWELNAMYKLYATLGLPSRKGNLSTTINPKFMIGEVIAIYVSAQRDILIFR</sequence>
<name>A0A183AXH0_9TREM</name>
<evidence type="ECO:0000313" key="4">
    <source>
        <dbReference type="WBParaSite" id="ECPE_0001169001-mRNA-1"/>
    </source>
</evidence>
<protein>
    <submittedName>
        <fullName evidence="4">Cyclophil_like2 domain-containing protein</fullName>
    </submittedName>
</protein>
<dbReference type="Proteomes" id="UP000272942">
    <property type="component" value="Unassembled WGS sequence"/>
</dbReference>
<dbReference type="AlphaFoldDB" id="A0A183AXH0"/>
<evidence type="ECO:0000313" key="3">
    <source>
        <dbReference type="Proteomes" id="UP000272942"/>
    </source>
</evidence>
<proteinExistence type="predicted"/>
<accession>A0A183AXH0</accession>
<keyword evidence="1" id="KW-0732">Signal</keyword>
<gene>
    <name evidence="2" type="ORF">ECPE_LOCUS11656</name>
</gene>
<feature type="signal peptide" evidence="1">
    <location>
        <begin position="1"/>
        <end position="22"/>
    </location>
</feature>
<organism evidence="4">
    <name type="scientific">Echinostoma caproni</name>
    <dbReference type="NCBI Taxonomy" id="27848"/>
    <lineage>
        <taxon>Eukaryota</taxon>
        <taxon>Metazoa</taxon>
        <taxon>Spiralia</taxon>
        <taxon>Lophotrochozoa</taxon>
        <taxon>Platyhelminthes</taxon>
        <taxon>Trematoda</taxon>
        <taxon>Digenea</taxon>
        <taxon>Plagiorchiida</taxon>
        <taxon>Echinostomata</taxon>
        <taxon>Echinostomatoidea</taxon>
        <taxon>Echinostomatidae</taxon>
        <taxon>Echinostoma</taxon>
    </lineage>
</organism>
<feature type="chain" id="PRO_5043138235" evidence="1">
    <location>
        <begin position="23"/>
        <end position="128"/>
    </location>
</feature>
<evidence type="ECO:0000256" key="1">
    <source>
        <dbReference type="SAM" id="SignalP"/>
    </source>
</evidence>